<dbReference type="Proteomes" id="UP001139031">
    <property type="component" value="Unassembled WGS sequence"/>
</dbReference>
<gene>
    <name evidence="3" type="ORF">K7C98_12450</name>
</gene>
<keyword evidence="4" id="KW-1185">Reference proteome</keyword>
<name>A0ABS7TPG8_9BACT</name>
<proteinExistence type="inferred from homology"/>
<evidence type="ECO:0000259" key="2">
    <source>
        <dbReference type="Pfam" id="PF08327"/>
    </source>
</evidence>
<comment type="similarity">
    <text evidence="1">Belongs to the AHA1 family.</text>
</comment>
<dbReference type="Pfam" id="PF08327">
    <property type="entry name" value="AHSA1"/>
    <property type="match status" value="1"/>
</dbReference>
<organism evidence="3 4">
    <name type="scientific">Nannocystis pusilla</name>
    <dbReference type="NCBI Taxonomy" id="889268"/>
    <lineage>
        <taxon>Bacteria</taxon>
        <taxon>Pseudomonadati</taxon>
        <taxon>Myxococcota</taxon>
        <taxon>Polyangia</taxon>
        <taxon>Nannocystales</taxon>
        <taxon>Nannocystaceae</taxon>
        <taxon>Nannocystis</taxon>
    </lineage>
</organism>
<evidence type="ECO:0000313" key="4">
    <source>
        <dbReference type="Proteomes" id="UP001139031"/>
    </source>
</evidence>
<dbReference type="CDD" id="cd07826">
    <property type="entry name" value="SRPBCC_CalC_Aha1-like_9"/>
    <property type="match status" value="1"/>
</dbReference>
<sequence>MNSNKIVSNRHGSAVVTLPSDTEILITRAFDAPAALIFKAWTTPELVKRWWGFETSEWLVCEVDLRVGGRWRWVIREREMEVGFHGEYREIERPHRLVSTEVYEGFPDGEAVNIMTLTEVDGVTTMTTLIHHSCKEHRDGHINSGMEGGMQVSYNRMEDVVVELQRAATAA</sequence>
<feature type="domain" description="Activator of Hsp90 ATPase homologue 1/2-like C-terminal" evidence="2">
    <location>
        <begin position="31"/>
        <end position="160"/>
    </location>
</feature>
<reference evidence="3" key="1">
    <citation type="submission" date="2021-08" db="EMBL/GenBank/DDBJ databases">
        <authorList>
            <person name="Stevens D.C."/>
        </authorList>
    </citation>
    <scope>NUCLEOTIDE SEQUENCE</scope>
    <source>
        <strain evidence="3">DSM 53165</strain>
    </source>
</reference>
<protein>
    <submittedName>
        <fullName evidence="3">SRPBCC family protein</fullName>
    </submittedName>
</protein>
<evidence type="ECO:0000256" key="1">
    <source>
        <dbReference type="ARBA" id="ARBA00006817"/>
    </source>
</evidence>
<evidence type="ECO:0000313" key="3">
    <source>
        <dbReference type="EMBL" id="MBZ5710066.1"/>
    </source>
</evidence>
<comment type="caution">
    <text evidence="3">The sequence shown here is derived from an EMBL/GenBank/DDBJ whole genome shotgun (WGS) entry which is preliminary data.</text>
</comment>
<dbReference type="Gene3D" id="3.30.530.20">
    <property type="match status" value="1"/>
</dbReference>
<dbReference type="SUPFAM" id="SSF55961">
    <property type="entry name" value="Bet v1-like"/>
    <property type="match status" value="1"/>
</dbReference>
<dbReference type="InterPro" id="IPR023393">
    <property type="entry name" value="START-like_dom_sf"/>
</dbReference>
<accession>A0ABS7TPG8</accession>
<dbReference type="RefSeq" id="WP_224191837.1">
    <property type="nucleotide sequence ID" value="NZ_JAIRAU010000011.1"/>
</dbReference>
<dbReference type="InterPro" id="IPR013538">
    <property type="entry name" value="ASHA1/2-like_C"/>
</dbReference>
<dbReference type="EMBL" id="JAIRAU010000011">
    <property type="protein sequence ID" value="MBZ5710066.1"/>
    <property type="molecule type" value="Genomic_DNA"/>
</dbReference>